<comment type="subcellular location">
    <subcellularLocation>
        <location evidence="1">Late endosome</location>
    </subcellularLocation>
</comment>
<evidence type="ECO:0008006" key="14">
    <source>
        <dbReference type="Google" id="ProtNLM"/>
    </source>
</evidence>
<dbReference type="EMBL" id="JAIWYP010000005">
    <property type="protein sequence ID" value="KAH3822452.1"/>
    <property type="molecule type" value="Genomic_DNA"/>
</dbReference>
<dbReference type="InterPro" id="IPR004012">
    <property type="entry name" value="Run_dom"/>
</dbReference>
<keyword evidence="8" id="KW-0072">Autophagy</keyword>
<feature type="region of interest" description="Disordered" evidence="9">
    <location>
        <begin position="285"/>
        <end position="317"/>
    </location>
</feature>
<name>A0A9D4GZ34_DREPO</name>
<dbReference type="AlphaFoldDB" id="A0A9D4GZ34"/>
<gene>
    <name evidence="12" type="ORF">DPMN_124230</name>
</gene>
<dbReference type="Pfam" id="PF13901">
    <property type="entry name" value="RH_dom"/>
    <property type="match status" value="1"/>
</dbReference>
<evidence type="ECO:0000256" key="1">
    <source>
        <dbReference type="ARBA" id="ARBA00004603"/>
    </source>
</evidence>
<dbReference type="InterPro" id="IPR025258">
    <property type="entry name" value="RH_dom"/>
</dbReference>
<evidence type="ECO:0000256" key="3">
    <source>
        <dbReference type="ARBA" id="ARBA00022723"/>
    </source>
</evidence>
<evidence type="ECO:0000256" key="5">
    <source>
        <dbReference type="ARBA" id="ARBA00022753"/>
    </source>
</evidence>
<feature type="region of interest" description="Disordered" evidence="9">
    <location>
        <begin position="675"/>
        <end position="699"/>
    </location>
</feature>
<feature type="compositionally biased region" description="Acidic residues" evidence="9">
    <location>
        <begin position="680"/>
        <end position="689"/>
    </location>
</feature>
<reference evidence="12" key="2">
    <citation type="submission" date="2020-11" db="EMBL/GenBank/DDBJ databases">
        <authorList>
            <person name="McCartney M.A."/>
            <person name="Auch B."/>
            <person name="Kono T."/>
            <person name="Mallez S."/>
            <person name="Becker A."/>
            <person name="Gohl D.M."/>
            <person name="Silverstein K.A.T."/>
            <person name="Koren S."/>
            <person name="Bechman K.B."/>
            <person name="Herman A."/>
            <person name="Abrahante J.E."/>
            <person name="Garbe J."/>
        </authorList>
    </citation>
    <scope>NUCLEOTIDE SEQUENCE</scope>
    <source>
        <strain evidence="12">Duluth1</strain>
        <tissue evidence="12">Whole animal</tissue>
    </source>
</reference>
<evidence type="ECO:0000259" key="11">
    <source>
        <dbReference type="PROSITE" id="PS50826"/>
    </source>
</evidence>
<evidence type="ECO:0000313" key="12">
    <source>
        <dbReference type="EMBL" id="KAH3822452.1"/>
    </source>
</evidence>
<evidence type="ECO:0000256" key="6">
    <source>
        <dbReference type="ARBA" id="ARBA00022771"/>
    </source>
</evidence>
<evidence type="ECO:0000313" key="13">
    <source>
        <dbReference type="Proteomes" id="UP000828390"/>
    </source>
</evidence>
<dbReference type="GO" id="GO:0006914">
    <property type="term" value="P:autophagy"/>
    <property type="evidence" value="ECO:0007669"/>
    <property type="project" value="UniProtKB-KW"/>
</dbReference>
<dbReference type="InterPro" id="IPR002219">
    <property type="entry name" value="PKC_DAG/PE"/>
</dbReference>
<keyword evidence="6" id="KW-0863">Zinc-finger</keyword>
<keyword evidence="2" id="KW-0597">Phosphoprotein</keyword>
<evidence type="ECO:0000256" key="7">
    <source>
        <dbReference type="ARBA" id="ARBA00022833"/>
    </source>
</evidence>
<proteinExistence type="predicted"/>
<feature type="compositionally biased region" description="Basic and acidic residues" evidence="9">
    <location>
        <begin position="690"/>
        <end position="699"/>
    </location>
</feature>
<evidence type="ECO:0000256" key="8">
    <source>
        <dbReference type="ARBA" id="ARBA00023006"/>
    </source>
</evidence>
<keyword evidence="7" id="KW-0862">Zinc</keyword>
<keyword evidence="13" id="KW-1185">Reference proteome</keyword>
<dbReference type="InterPro" id="IPR051366">
    <property type="entry name" value="DEF8"/>
</dbReference>
<dbReference type="PANTHER" id="PTHR12326:SF12">
    <property type="entry name" value="PLECKSTRIN HOMOLOGY AND RUN DOMAIN CONTAINING M1"/>
    <property type="match status" value="1"/>
</dbReference>
<feature type="domain" description="RUN" evidence="11">
    <location>
        <begin position="45"/>
        <end position="186"/>
    </location>
</feature>
<feature type="region of interest" description="Disordered" evidence="9">
    <location>
        <begin position="724"/>
        <end position="746"/>
    </location>
</feature>
<keyword evidence="4" id="KW-0677">Repeat</keyword>
<dbReference type="SMART" id="SM00593">
    <property type="entry name" value="RUN"/>
    <property type="match status" value="1"/>
</dbReference>
<dbReference type="Gene3D" id="1.20.58.900">
    <property type="match status" value="1"/>
</dbReference>
<sequence length="1073" mass="120629">MFRRKGPSEVEIAKENDVKIAITQEFSKALKTVQKESIGTEDQAVYSTDTANSVCNCLEAVFLHGLKAKAITKIASYVGVGSSATAQTTLNFWNFVAKFTHSEVISQLKHLGQITTEVGLCRAWVRVALNDGIMESYIDAMVADKKTLQYYYNSVAYLRDREQPGIMKTYLQGFMSFQFKLSYNASVLNEWAYIPLVLAGVIDSNDAPPPIIKPAVTNTKRKSVVSIANIPTIDTTETTVEVEQMRSRSRGNSDARAQNPMDQPPFGASSKSSYIVSSSEFTSQDVEEIKKMSSRKSAKAMSECSSSSHLSCPDPPHMNASPATYVKKMYGGPEQSPLSERSFQGLDCEKGADGLEVRINGEARQSEKLEAGVKRISESSAVTVDSPGYGADIETEETVKEEFDVFQKENYEDGESWGQHGQSPVEKPVEDLKRRYQRLESFNRELQEKAIIDSYIEPDAESKKNDETVYGYDHNDGFDGLGETEVEATKDYTIRTMGKALSTTSGEKDQDVLPGNKAANLSVGTDDLLNISQKILNELGLEDTKVSINIEEEVTKSDIQPKETVSTPKKTKKLKEKEDKINKLKPKLSMSPPHPEVVPPVLSYAIADKVERIQTLENPDYLLKHRRSLPAIGVMQRKSDKRKSMPNVMEDVSEEGQASIEEYLYGTAAFDGLESKKDDGVEDDIDSDEDRTLRSRFSAEPRQSIGNNLMLTGRGWSSSFESELGDTVDAMSPPRPSRALPVNRPKSESFGTLLQNYTPSSSLTRHSIDDVLSTLPKRTNTFISPDTSPNEEGAGLEGFEVVINEEDHLQSNEVSKIRLFSEIANEKGLDAQNFQCRGCKRPLGLIFGKQRVCKFDGGYYCFECHENDEYYIPAVIVHNWDFRKHQVAKRNLEFLQDKEEQPYINVNETNPRIYEHVSEMAEIQGLRRQLMYLKMYLFTCKQSIAEDFRRIIWPRDYLYESIELYSLADLLQVPTGGLASSLRKLIRFASKHVYSCRLCSQKGFICELCNNPKVIYAFELDATVRCTVCKTVFHKECKTDNRACPKCQRRLHRQSMQGSTSQILTPDYDLHVT</sequence>
<dbReference type="InterPro" id="IPR047326">
    <property type="entry name" value="RUN_PLEKHM1"/>
</dbReference>
<evidence type="ECO:0000256" key="2">
    <source>
        <dbReference type="ARBA" id="ARBA00022553"/>
    </source>
</evidence>
<evidence type="ECO:0000259" key="10">
    <source>
        <dbReference type="PROSITE" id="PS50081"/>
    </source>
</evidence>
<feature type="domain" description="Phorbol-ester/DAG-type" evidence="10">
    <location>
        <begin position="991"/>
        <end position="1044"/>
    </location>
</feature>
<evidence type="ECO:0000256" key="4">
    <source>
        <dbReference type="ARBA" id="ARBA00022737"/>
    </source>
</evidence>
<keyword evidence="5" id="KW-0967">Endosome</keyword>
<dbReference type="InterPro" id="IPR037213">
    <property type="entry name" value="Run_dom_sf"/>
</dbReference>
<organism evidence="12 13">
    <name type="scientific">Dreissena polymorpha</name>
    <name type="common">Zebra mussel</name>
    <name type="synonym">Mytilus polymorpha</name>
    <dbReference type="NCBI Taxonomy" id="45954"/>
    <lineage>
        <taxon>Eukaryota</taxon>
        <taxon>Metazoa</taxon>
        <taxon>Spiralia</taxon>
        <taxon>Lophotrochozoa</taxon>
        <taxon>Mollusca</taxon>
        <taxon>Bivalvia</taxon>
        <taxon>Autobranchia</taxon>
        <taxon>Heteroconchia</taxon>
        <taxon>Euheterodonta</taxon>
        <taxon>Imparidentia</taxon>
        <taxon>Neoheterodontei</taxon>
        <taxon>Myida</taxon>
        <taxon>Dreissenoidea</taxon>
        <taxon>Dreissenidae</taxon>
        <taxon>Dreissena</taxon>
    </lineage>
</organism>
<reference evidence="12" key="1">
    <citation type="journal article" date="2019" name="bioRxiv">
        <title>The Genome of the Zebra Mussel, Dreissena polymorpha: A Resource for Invasive Species Research.</title>
        <authorList>
            <person name="McCartney M.A."/>
            <person name="Auch B."/>
            <person name="Kono T."/>
            <person name="Mallez S."/>
            <person name="Zhang Y."/>
            <person name="Obille A."/>
            <person name="Becker A."/>
            <person name="Abrahante J.E."/>
            <person name="Garbe J."/>
            <person name="Badalamenti J.P."/>
            <person name="Herman A."/>
            <person name="Mangelson H."/>
            <person name="Liachko I."/>
            <person name="Sullivan S."/>
            <person name="Sone E.D."/>
            <person name="Koren S."/>
            <person name="Silverstein K.A.T."/>
            <person name="Beckman K.B."/>
            <person name="Gohl D.M."/>
        </authorList>
    </citation>
    <scope>NUCLEOTIDE SEQUENCE</scope>
    <source>
        <strain evidence="12">Duluth1</strain>
        <tissue evidence="12">Whole animal</tissue>
    </source>
</reference>
<dbReference type="CDD" id="cd17679">
    <property type="entry name" value="RUN_PLEKHM1"/>
    <property type="match status" value="1"/>
</dbReference>
<dbReference type="GO" id="GO:0008270">
    <property type="term" value="F:zinc ion binding"/>
    <property type="evidence" value="ECO:0007669"/>
    <property type="project" value="UniProtKB-KW"/>
</dbReference>
<dbReference type="OrthoDB" id="62364at2759"/>
<dbReference type="SMART" id="SM01175">
    <property type="entry name" value="DUF4206"/>
    <property type="match status" value="1"/>
</dbReference>
<accession>A0A9D4GZ34</accession>
<dbReference type="CDD" id="cd16448">
    <property type="entry name" value="RING-H2"/>
    <property type="match status" value="1"/>
</dbReference>
<evidence type="ECO:0000256" key="9">
    <source>
        <dbReference type="SAM" id="MobiDB-lite"/>
    </source>
</evidence>
<feature type="compositionally biased region" description="Low complexity" evidence="9">
    <location>
        <begin position="299"/>
        <end position="311"/>
    </location>
</feature>
<dbReference type="Pfam" id="PF02759">
    <property type="entry name" value="RUN"/>
    <property type="match status" value="1"/>
</dbReference>
<dbReference type="PROSITE" id="PS50081">
    <property type="entry name" value="ZF_DAG_PE_2"/>
    <property type="match status" value="1"/>
</dbReference>
<comment type="caution">
    <text evidence="12">The sequence shown here is derived from an EMBL/GenBank/DDBJ whole genome shotgun (WGS) entry which is preliminary data.</text>
</comment>
<protein>
    <recommendedName>
        <fullName evidence="14">RUN domain-containing protein</fullName>
    </recommendedName>
</protein>
<dbReference type="PROSITE" id="PS50826">
    <property type="entry name" value="RUN"/>
    <property type="match status" value="1"/>
</dbReference>
<dbReference type="Proteomes" id="UP000828390">
    <property type="component" value="Unassembled WGS sequence"/>
</dbReference>
<dbReference type="PANTHER" id="PTHR12326">
    <property type="entry name" value="PLECKSTRIN HOMOLOGY DOMAIN CONTAINING PROTEIN"/>
    <property type="match status" value="1"/>
</dbReference>
<keyword evidence="3" id="KW-0479">Metal-binding</keyword>
<dbReference type="GO" id="GO:0005770">
    <property type="term" value="C:late endosome"/>
    <property type="evidence" value="ECO:0007669"/>
    <property type="project" value="UniProtKB-SubCell"/>
</dbReference>
<dbReference type="SUPFAM" id="SSF140741">
    <property type="entry name" value="RUN domain-like"/>
    <property type="match status" value="1"/>
</dbReference>
<feature type="region of interest" description="Disordered" evidence="9">
    <location>
        <begin position="238"/>
        <end position="272"/>
    </location>
</feature>